<name>A0ABT5AIM3_9CYAN</name>
<dbReference type="RefSeq" id="WP_271796472.1">
    <property type="nucleotide sequence ID" value="NZ_JAQMUC010000069.1"/>
</dbReference>
<organism evidence="1 2">
    <name type="scientific">Dolichospermum planctonicum CS-1226</name>
    <dbReference type="NCBI Taxonomy" id="3021751"/>
    <lineage>
        <taxon>Bacteria</taxon>
        <taxon>Bacillati</taxon>
        <taxon>Cyanobacteriota</taxon>
        <taxon>Cyanophyceae</taxon>
        <taxon>Nostocales</taxon>
        <taxon>Aphanizomenonaceae</taxon>
        <taxon>Dolichospermum</taxon>
        <taxon>Dolichospermum planctonicum</taxon>
    </lineage>
</organism>
<keyword evidence="2" id="KW-1185">Reference proteome</keyword>
<dbReference type="Proteomes" id="UP001211249">
    <property type="component" value="Unassembled WGS sequence"/>
</dbReference>
<evidence type="ECO:0000313" key="2">
    <source>
        <dbReference type="Proteomes" id="UP001211249"/>
    </source>
</evidence>
<proteinExistence type="predicted"/>
<sequence length="285" mass="31504">MVDYIPSSADSRGSRPSWTPDEYSFKNLAKVTPGNPNDCDVATVTYYRHVEAADALAKQLFSTSNSRKVSEPWKNLSSDDKCSFIANGLGIASGSAGIAGLALGGRNSANNLFTMKVSLKNESNAVIVPFIIGASEVDPNRTWAWTREAPTIILPGEETYLDMEKDFWYPYHFFKLHLQVKSLNPNIQKTVGITLYIQHWMQNDNVTNNIFSLGGIEIINPDNGHFYELGAPTRADYSIYALNYWKVIGKTGYGGFPSIGIASLETRARVEASETATLQINFVKI</sequence>
<protein>
    <submittedName>
        <fullName evidence="1">Uncharacterized protein</fullName>
    </submittedName>
</protein>
<evidence type="ECO:0000313" key="1">
    <source>
        <dbReference type="EMBL" id="MDB9536709.1"/>
    </source>
</evidence>
<reference evidence="1 2" key="1">
    <citation type="submission" date="2023-01" db="EMBL/GenBank/DDBJ databases">
        <title>Genomes from the Australian National Cyanobacteria Reference Collection.</title>
        <authorList>
            <person name="Willis A."/>
            <person name="Lee E.M.F."/>
        </authorList>
    </citation>
    <scope>NUCLEOTIDE SEQUENCE [LARGE SCALE GENOMIC DNA]</scope>
    <source>
        <strain evidence="1 2">CS-1226</strain>
    </source>
</reference>
<dbReference type="EMBL" id="JAQMUC010000069">
    <property type="protein sequence ID" value="MDB9536709.1"/>
    <property type="molecule type" value="Genomic_DNA"/>
</dbReference>
<gene>
    <name evidence="1" type="ORF">PN451_12885</name>
</gene>
<accession>A0ABT5AIM3</accession>
<comment type="caution">
    <text evidence="1">The sequence shown here is derived from an EMBL/GenBank/DDBJ whole genome shotgun (WGS) entry which is preliminary data.</text>
</comment>